<dbReference type="EMBL" id="CYPW01000006">
    <property type="protein sequence ID" value="CUH51224.1"/>
    <property type="molecule type" value="Genomic_DNA"/>
</dbReference>
<dbReference type="GO" id="GO:0016787">
    <property type="term" value="F:hydrolase activity"/>
    <property type="evidence" value="ECO:0007669"/>
    <property type="project" value="UniProtKB-KW"/>
</dbReference>
<dbReference type="AlphaFoldDB" id="A0A0P1ELB6"/>
<proteinExistence type="predicted"/>
<dbReference type="OrthoDB" id="292013at2"/>
<accession>A0A0P1ELB6</accession>
<name>A0A0P1ELB6_9RHOB</name>
<evidence type="ECO:0000313" key="2">
    <source>
        <dbReference type="EMBL" id="CUH51224.1"/>
    </source>
</evidence>
<reference evidence="2 3" key="1">
    <citation type="submission" date="2015-09" db="EMBL/GenBank/DDBJ databases">
        <authorList>
            <consortium name="Swine Surveillance"/>
        </authorList>
    </citation>
    <scope>NUCLEOTIDE SEQUENCE [LARGE SCALE GENOMIC DNA]</scope>
    <source>
        <strain evidence="2 3">CECT 7688</strain>
    </source>
</reference>
<keyword evidence="2" id="KW-0378">Hydrolase</keyword>
<dbReference type="STRING" id="321267.SHM7688_00658"/>
<organism evidence="2 3">
    <name type="scientific">Shimia marina</name>
    <dbReference type="NCBI Taxonomy" id="321267"/>
    <lineage>
        <taxon>Bacteria</taxon>
        <taxon>Pseudomonadati</taxon>
        <taxon>Pseudomonadota</taxon>
        <taxon>Alphaproteobacteria</taxon>
        <taxon>Rhodobacterales</taxon>
        <taxon>Roseobacteraceae</taxon>
    </lineage>
</organism>
<dbReference type="Pfam" id="PF03372">
    <property type="entry name" value="Exo_endo_phos"/>
    <property type="match status" value="1"/>
</dbReference>
<gene>
    <name evidence="2" type="ORF">SHM7688_00658</name>
</gene>
<dbReference type="InterPro" id="IPR005135">
    <property type="entry name" value="Endo/exonuclease/phosphatase"/>
</dbReference>
<sequence>MLRDIQRGTPQVQAITQVVDHIAPDILFLQGVDYDADLLGLTALRDHFATQGIIYPHLFALPPNTGLPTDVDLNGDGIRHRAADAQGYGKFRGAGGMALLSKWPITLQRDFTTLLWKEMPDAQLPSLNGAPFPSQEAQDIQRLSSTGHWVVTVTAPDGPISLLLFAAGPPVFDGPEDRNGLRNADEIRLWAQFLDGKLGPLPDTPLVLLGGANLDPTYGEGRHAAIHALLTHPRLQDPLATAGPTVDWRDPTPGDLRVDYLLPSRDITVSKAGVFWPKPPAPLSERLSVNGTIASRHHIVWADIQF</sequence>
<keyword evidence="3" id="KW-1185">Reference proteome</keyword>
<evidence type="ECO:0000313" key="3">
    <source>
        <dbReference type="Proteomes" id="UP000054823"/>
    </source>
</evidence>
<dbReference type="InterPro" id="IPR036691">
    <property type="entry name" value="Endo/exonu/phosph_ase_sf"/>
</dbReference>
<dbReference type="SUPFAM" id="SSF56219">
    <property type="entry name" value="DNase I-like"/>
    <property type="match status" value="1"/>
</dbReference>
<protein>
    <submittedName>
        <fullName evidence="2">3-phytase (Myo-inositol-hexaphosphate 3-phosphohydrolase)</fullName>
    </submittedName>
</protein>
<evidence type="ECO:0000259" key="1">
    <source>
        <dbReference type="Pfam" id="PF03372"/>
    </source>
</evidence>
<dbReference type="Gene3D" id="3.60.10.10">
    <property type="entry name" value="Endonuclease/exonuclease/phosphatase"/>
    <property type="match status" value="1"/>
</dbReference>
<feature type="domain" description="Endonuclease/exonuclease/phosphatase" evidence="1">
    <location>
        <begin position="6"/>
        <end position="293"/>
    </location>
</feature>
<dbReference type="Proteomes" id="UP000054823">
    <property type="component" value="Unassembled WGS sequence"/>
</dbReference>